<evidence type="ECO:0000313" key="1">
    <source>
        <dbReference type="EMBL" id="TXK27232.1"/>
    </source>
</evidence>
<dbReference type="EMBL" id="VRTY01000119">
    <property type="protein sequence ID" value="TXK27232.1"/>
    <property type="molecule type" value="Genomic_DNA"/>
</dbReference>
<gene>
    <name evidence="1" type="ORF">FVR03_21245</name>
</gene>
<sequence>MTFLEINNATKETIEAGFHRIANTLLKNYVLVVNNDYYRLIDIEFYYFAPGCFEDVYAHRHEAQLQMGKWYFHGSGIDINFGNGKCHGGILIRAIAKLNGEGYAGKNSIYKEIHGPLNVKTEIFSNMHSAFEREANFLYLEDVSRDPMGAGMVTPQHLVKTYWNCNVLLETFFRRPLFDCLGGFHTGTGSGNPV</sequence>
<dbReference type="Proteomes" id="UP000321926">
    <property type="component" value="Unassembled WGS sequence"/>
</dbReference>
<dbReference type="AlphaFoldDB" id="A0A5C8J0R0"/>
<reference evidence="1 2" key="1">
    <citation type="submission" date="2019-08" db="EMBL/GenBank/DDBJ databases">
        <authorList>
            <person name="Shi S."/>
        </authorList>
    </citation>
    <scope>NUCLEOTIDE SEQUENCE [LARGE SCALE GENOMIC DNA]</scope>
    <source>
        <strain evidence="1 2">GY10130</strain>
    </source>
</reference>
<accession>A0A5C8J0R0</accession>
<keyword evidence="2" id="KW-1185">Reference proteome</keyword>
<dbReference type="RefSeq" id="WP_147923787.1">
    <property type="nucleotide sequence ID" value="NZ_VRTY01000119.1"/>
</dbReference>
<proteinExistence type="predicted"/>
<name>A0A5C8J0R0_9BACT</name>
<protein>
    <submittedName>
        <fullName evidence="1">Uncharacterized protein</fullName>
    </submittedName>
</protein>
<comment type="caution">
    <text evidence="1">The sequence shown here is derived from an EMBL/GenBank/DDBJ whole genome shotgun (WGS) entry which is preliminary data.</text>
</comment>
<organism evidence="1 2">
    <name type="scientific">Pontibacter qinzhouensis</name>
    <dbReference type="NCBI Taxonomy" id="2603253"/>
    <lineage>
        <taxon>Bacteria</taxon>
        <taxon>Pseudomonadati</taxon>
        <taxon>Bacteroidota</taxon>
        <taxon>Cytophagia</taxon>
        <taxon>Cytophagales</taxon>
        <taxon>Hymenobacteraceae</taxon>
        <taxon>Pontibacter</taxon>
    </lineage>
</organism>
<dbReference type="OrthoDB" id="7871381at2"/>
<evidence type="ECO:0000313" key="2">
    <source>
        <dbReference type="Proteomes" id="UP000321926"/>
    </source>
</evidence>